<feature type="region of interest" description="Disordered" evidence="1">
    <location>
        <begin position="157"/>
        <end position="186"/>
    </location>
</feature>
<evidence type="ECO:0000313" key="2">
    <source>
        <dbReference type="EMBL" id="QHT98222.1"/>
    </source>
</evidence>
<sequence length="262" mass="28723">MDSAFQGISLETISGRYSFKLTETVNTILMGAMPTISREHVMSFCKKLMLGDDNPPLMNEKSLPYIARLCTGDPPVWKIVVTVAQVTENLKEVLVNRAKMYEQLHIMQHPIAIVTTCLNMIISDPRKYAPDELGIIMNGTLANKQVDETTPFTFMMKPGQSGTCTKRSESALDEPGGKPSPKRTRVHDTSYDVLEGAEGLVVLKTSPPRMTIYVSPRSHNIPTGSSVMSEASDVISMGRAGLSKAARILEGFYTENSDSTSS</sequence>
<accession>A0A6C0IYU6</accession>
<protein>
    <submittedName>
        <fullName evidence="2">Uncharacterized protein</fullName>
    </submittedName>
</protein>
<dbReference type="EMBL" id="MN740290">
    <property type="protein sequence ID" value="QHT98222.1"/>
    <property type="molecule type" value="Genomic_DNA"/>
</dbReference>
<proteinExistence type="predicted"/>
<organism evidence="2">
    <name type="scientific">viral metagenome</name>
    <dbReference type="NCBI Taxonomy" id="1070528"/>
    <lineage>
        <taxon>unclassified sequences</taxon>
        <taxon>metagenomes</taxon>
        <taxon>organismal metagenomes</taxon>
    </lineage>
</organism>
<name>A0A6C0IYU6_9ZZZZ</name>
<reference evidence="2" key="1">
    <citation type="journal article" date="2020" name="Nature">
        <title>Giant virus diversity and host interactions through global metagenomics.</title>
        <authorList>
            <person name="Schulz F."/>
            <person name="Roux S."/>
            <person name="Paez-Espino D."/>
            <person name="Jungbluth S."/>
            <person name="Walsh D.A."/>
            <person name="Denef V.J."/>
            <person name="McMahon K.D."/>
            <person name="Konstantinidis K.T."/>
            <person name="Eloe-Fadrosh E.A."/>
            <person name="Kyrpides N.C."/>
            <person name="Woyke T."/>
        </authorList>
    </citation>
    <scope>NUCLEOTIDE SEQUENCE</scope>
    <source>
        <strain evidence="2">GVMAG-M-3300025626-8</strain>
    </source>
</reference>
<dbReference type="AlphaFoldDB" id="A0A6C0IYU6"/>
<evidence type="ECO:0000256" key="1">
    <source>
        <dbReference type="SAM" id="MobiDB-lite"/>
    </source>
</evidence>